<evidence type="ECO:0000313" key="1">
    <source>
        <dbReference type="EMBL" id="ADE38352.1"/>
    </source>
</evidence>
<dbReference type="Proteomes" id="UP000007460">
    <property type="component" value="Chromosome"/>
</dbReference>
<dbReference type="STRING" id="488538.SAR116_0109"/>
<dbReference type="PIRSF" id="PIRSF029730">
    <property type="entry name" value="UCP029730"/>
    <property type="match status" value="1"/>
</dbReference>
<reference evidence="1 2" key="1">
    <citation type="journal article" date="2010" name="J. Bacteriol.">
        <title>Complete genome sequence of "Candidatus Puniceispirillum marinum" IMCC1322, a representative of the SAR116 clade in the Alphaproteobacteria.</title>
        <authorList>
            <person name="Oh H.M."/>
            <person name="Kwon K.K."/>
            <person name="Kang I."/>
            <person name="Kang S.G."/>
            <person name="Lee J.H."/>
            <person name="Kim S.J."/>
            <person name="Cho J.C."/>
        </authorList>
    </citation>
    <scope>NUCLEOTIDE SEQUENCE [LARGE SCALE GENOMIC DNA]</scope>
    <source>
        <strain evidence="1 2">IMCC1322</strain>
    </source>
</reference>
<dbReference type="Pfam" id="PF05013">
    <property type="entry name" value="FGase"/>
    <property type="match status" value="1"/>
</dbReference>
<dbReference type="RefSeq" id="WP_013044982.1">
    <property type="nucleotide sequence ID" value="NC_014010.1"/>
</dbReference>
<accession>D5BNT5</accession>
<dbReference type="KEGG" id="apb:SAR116_0109"/>
<dbReference type="eggNOG" id="COG3931">
    <property type="taxonomic scope" value="Bacteria"/>
</dbReference>
<gene>
    <name evidence="1" type="ordered locus">SAR116_0109</name>
</gene>
<evidence type="ECO:0008006" key="3">
    <source>
        <dbReference type="Google" id="ProtNLM"/>
    </source>
</evidence>
<dbReference type="SUPFAM" id="SSF53187">
    <property type="entry name" value="Zn-dependent exopeptidases"/>
    <property type="match status" value="1"/>
</dbReference>
<dbReference type="Gene3D" id="3.40.630.40">
    <property type="entry name" value="Zn-dependent exopeptidases"/>
    <property type="match status" value="1"/>
</dbReference>
<sequence>MMTVIDDDYAENTKQVATLVNPQATSPILLVCEHASNFIPSEYKALGLSDDDQASHIAWDPGALGLSHHLADMLDARLVHSNVSRLIYDCNRPPEALDAMPASSEGRAIPGNQVIDEDERARRVARFYDPFKSLLSDVLASMSDKPVLVTIHSFTPIYRGQARDVEFGILHDSDQRLADLMLEHASRHTTLKVMRNEPYGPQHGVTHTLRQHGLENGYLNVMLEFSNALLHTDIAQKEIAEMIAALLRDVLGKLHKGEVAA</sequence>
<protein>
    <recommendedName>
        <fullName evidence="3">N-formylglutamate amidohydrolase</fullName>
    </recommendedName>
</protein>
<evidence type="ECO:0000313" key="2">
    <source>
        <dbReference type="Proteomes" id="UP000007460"/>
    </source>
</evidence>
<name>D5BNT5_PUNMI</name>
<dbReference type="HOGENOM" id="CLU_079628_0_0_5"/>
<proteinExistence type="predicted"/>
<keyword evidence="2" id="KW-1185">Reference proteome</keyword>
<dbReference type="InterPro" id="IPR011227">
    <property type="entry name" value="UCP029730"/>
</dbReference>
<organism evidence="1 2">
    <name type="scientific">Puniceispirillum marinum (strain IMCC1322)</name>
    <dbReference type="NCBI Taxonomy" id="488538"/>
    <lineage>
        <taxon>Bacteria</taxon>
        <taxon>Pseudomonadati</taxon>
        <taxon>Pseudomonadota</taxon>
        <taxon>Alphaproteobacteria</taxon>
        <taxon>Candidatus Puniceispirillales</taxon>
        <taxon>Candidatus Puniceispirillaceae</taxon>
        <taxon>Candidatus Puniceispirillum</taxon>
    </lineage>
</organism>
<dbReference type="AlphaFoldDB" id="D5BNT5"/>
<dbReference type="InterPro" id="IPR007709">
    <property type="entry name" value="N-FG_amidohydro"/>
</dbReference>
<dbReference type="EMBL" id="CP001751">
    <property type="protein sequence ID" value="ADE38352.1"/>
    <property type="molecule type" value="Genomic_DNA"/>
</dbReference>